<proteinExistence type="predicted"/>
<dbReference type="EMBL" id="LLZH01000002">
    <property type="protein sequence ID" value="KUL42230.1"/>
    <property type="molecule type" value="Genomic_DNA"/>
</dbReference>
<name>A0A0X3VBW2_9ACTN</name>
<keyword evidence="3" id="KW-1185">Reference proteome</keyword>
<dbReference type="Proteomes" id="UP000053244">
    <property type="component" value="Unassembled WGS sequence"/>
</dbReference>
<keyword evidence="1" id="KW-0472">Membrane</keyword>
<sequence length="124" mass="12389">MTGLLVGGGVGGAVLSLLALRDLFSFADTEPANPVRGGWFLLACAVLLVAAPLTATGIGVRHQRKIYATVCAVLSLAGLVAGGLIALSGLRETGLVEKPAPVVATTPARHCVELSGGDTRCPGG</sequence>
<dbReference type="AlphaFoldDB" id="A0A0X3VBW2"/>
<keyword evidence="1" id="KW-1133">Transmembrane helix</keyword>
<accession>A0A0X3VBW2</accession>
<comment type="caution">
    <text evidence="2">The sequence shown here is derived from an EMBL/GenBank/DDBJ whole genome shotgun (WGS) entry which is preliminary data.</text>
</comment>
<reference evidence="2 3" key="1">
    <citation type="submission" date="2015-10" db="EMBL/GenBank/DDBJ databases">
        <authorList>
            <person name="Gilbert D.G."/>
        </authorList>
    </citation>
    <scope>NUCLEOTIDE SEQUENCE [LARGE SCALE GENOMIC DNA]</scope>
    <source>
        <strain evidence="2 3">NRRL B-16712</strain>
    </source>
</reference>
<gene>
    <name evidence="2" type="ORF">ADL15_01445</name>
</gene>
<evidence type="ECO:0000313" key="3">
    <source>
        <dbReference type="Proteomes" id="UP000053244"/>
    </source>
</evidence>
<evidence type="ECO:0000256" key="1">
    <source>
        <dbReference type="SAM" id="Phobius"/>
    </source>
</evidence>
<keyword evidence="1" id="KW-0812">Transmembrane</keyword>
<protein>
    <submittedName>
        <fullName evidence="2">Uncharacterized protein</fullName>
    </submittedName>
</protein>
<feature type="transmembrane region" description="Helical" evidence="1">
    <location>
        <begin position="37"/>
        <end position="59"/>
    </location>
</feature>
<organism evidence="2 3">
    <name type="scientific">Actinoplanes awajinensis subsp. mycoplanecinus</name>
    <dbReference type="NCBI Taxonomy" id="135947"/>
    <lineage>
        <taxon>Bacteria</taxon>
        <taxon>Bacillati</taxon>
        <taxon>Actinomycetota</taxon>
        <taxon>Actinomycetes</taxon>
        <taxon>Micromonosporales</taxon>
        <taxon>Micromonosporaceae</taxon>
        <taxon>Actinoplanes</taxon>
    </lineage>
</organism>
<feature type="transmembrane region" description="Helical" evidence="1">
    <location>
        <begin position="66"/>
        <end position="87"/>
    </location>
</feature>
<evidence type="ECO:0000313" key="2">
    <source>
        <dbReference type="EMBL" id="KUL42230.1"/>
    </source>
</evidence>